<feature type="region of interest" description="Disordered" evidence="1">
    <location>
        <begin position="171"/>
        <end position="198"/>
    </location>
</feature>
<accession>A0ABQ9GTF7</accession>
<feature type="region of interest" description="Disordered" evidence="1">
    <location>
        <begin position="134"/>
        <end position="155"/>
    </location>
</feature>
<feature type="compositionally biased region" description="Polar residues" evidence="1">
    <location>
        <begin position="17"/>
        <end position="32"/>
    </location>
</feature>
<sequence length="373" mass="42188">MTELHRTAPTSSDRDLSFTTKIGKQQPKTPSPRQCFKILPVFTLSANRQQRPLECKGGADPRENPRTSGIFRHYFHLQKLGSDPARGFILVRGEQFNHSATEAPLSIGTLEGTHQLRSSAPREIKRGETLEKWTECSGEGNGSTPMTPPGEQRRRSLESFERLLATRSREPMNVRKEQRRNTVAGETGYPRENPPTSGIVRHDFLLRKSEVTRLRIEPDEQSNHSLSHRGPFRHSPVQSAHTHLTLTLFGDAPVTKSSSRLAGRDLARRISGGRQCDATVSRGLLIRHSSVTPTTFNRLPDPTCLSARGKPRTRGGKKKKTFLERLRRQLAFQIRLHRNALLLFLPSDRFEQWPNGNDEQLRALRTSSPPRAR</sequence>
<evidence type="ECO:0000256" key="1">
    <source>
        <dbReference type="SAM" id="MobiDB-lite"/>
    </source>
</evidence>
<organism evidence="2 3">
    <name type="scientific">Dryococelus australis</name>
    <dbReference type="NCBI Taxonomy" id="614101"/>
    <lineage>
        <taxon>Eukaryota</taxon>
        <taxon>Metazoa</taxon>
        <taxon>Ecdysozoa</taxon>
        <taxon>Arthropoda</taxon>
        <taxon>Hexapoda</taxon>
        <taxon>Insecta</taxon>
        <taxon>Pterygota</taxon>
        <taxon>Neoptera</taxon>
        <taxon>Polyneoptera</taxon>
        <taxon>Phasmatodea</taxon>
        <taxon>Verophasmatodea</taxon>
        <taxon>Anareolatae</taxon>
        <taxon>Phasmatidae</taxon>
        <taxon>Eurycanthinae</taxon>
        <taxon>Dryococelus</taxon>
    </lineage>
</organism>
<feature type="compositionally biased region" description="Basic and acidic residues" evidence="1">
    <location>
        <begin position="1"/>
        <end position="16"/>
    </location>
</feature>
<dbReference type="Proteomes" id="UP001159363">
    <property type="component" value="Chromosome 8"/>
</dbReference>
<proteinExistence type="predicted"/>
<keyword evidence="3" id="KW-1185">Reference proteome</keyword>
<feature type="region of interest" description="Disordered" evidence="1">
    <location>
        <begin position="1"/>
        <end position="33"/>
    </location>
</feature>
<gene>
    <name evidence="2" type="ORF">PR048_023178</name>
</gene>
<reference evidence="2 3" key="1">
    <citation type="submission" date="2023-02" db="EMBL/GenBank/DDBJ databases">
        <title>LHISI_Scaffold_Assembly.</title>
        <authorList>
            <person name="Stuart O.P."/>
            <person name="Cleave R."/>
            <person name="Magrath M.J.L."/>
            <person name="Mikheyev A.S."/>
        </authorList>
    </citation>
    <scope>NUCLEOTIDE SEQUENCE [LARGE SCALE GENOMIC DNA]</scope>
    <source>
        <strain evidence="2">Daus_M_001</strain>
        <tissue evidence="2">Leg muscle</tissue>
    </source>
</reference>
<feature type="region of interest" description="Disordered" evidence="1">
    <location>
        <begin position="218"/>
        <end position="239"/>
    </location>
</feature>
<protein>
    <submittedName>
        <fullName evidence="2">Uncharacterized protein</fullName>
    </submittedName>
</protein>
<name>A0ABQ9GTF7_9NEOP</name>
<evidence type="ECO:0000313" key="3">
    <source>
        <dbReference type="Proteomes" id="UP001159363"/>
    </source>
</evidence>
<feature type="compositionally biased region" description="Basic and acidic residues" evidence="1">
    <location>
        <begin position="171"/>
        <end position="180"/>
    </location>
</feature>
<comment type="caution">
    <text evidence="2">The sequence shown here is derived from an EMBL/GenBank/DDBJ whole genome shotgun (WGS) entry which is preliminary data.</text>
</comment>
<dbReference type="EMBL" id="JARBHB010000009">
    <property type="protein sequence ID" value="KAJ8875283.1"/>
    <property type="molecule type" value="Genomic_DNA"/>
</dbReference>
<evidence type="ECO:0000313" key="2">
    <source>
        <dbReference type="EMBL" id="KAJ8875283.1"/>
    </source>
</evidence>